<proteinExistence type="predicted"/>
<organism evidence="2 3">
    <name type="scientific">Gordonia paraffinivorans NBRC 108238</name>
    <dbReference type="NCBI Taxonomy" id="1223543"/>
    <lineage>
        <taxon>Bacteria</taxon>
        <taxon>Bacillati</taxon>
        <taxon>Actinomycetota</taxon>
        <taxon>Actinomycetes</taxon>
        <taxon>Mycobacteriales</taxon>
        <taxon>Gordoniaceae</taxon>
        <taxon>Gordonia</taxon>
    </lineage>
</organism>
<dbReference type="CDD" id="cd02145">
    <property type="entry name" value="BluB"/>
    <property type="match status" value="1"/>
</dbReference>
<comment type="caution">
    <text evidence="2">The sequence shown here is derived from an EMBL/GenBank/DDBJ whole genome shotgun (WGS) entry which is preliminary data.</text>
</comment>
<dbReference type="PANTHER" id="PTHR23026:SF123">
    <property type="entry name" value="NAD(P)H NITROREDUCTASE RV3131-RELATED"/>
    <property type="match status" value="1"/>
</dbReference>
<dbReference type="NCBIfam" id="TIGR02476">
    <property type="entry name" value="BluB"/>
    <property type="match status" value="1"/>
</dbReference>
<dbReference type="Proteomes" id="UP000035021">
    <property type="component" value="Unassembled WGS sequence"/>
</dbReference>
<dbReference type="PANTHER" id="PTHR23026">
    <property type="entry name" value="NADPH NITROREDUCTASE"/>
    <property type="match status" value="1"/>
</dbReference>
<dbReference type="Pfam" id="PF00881">
    <property type="entry name" value="Nitroreductase"/>
    <property type="match status" value="1"/>
</dbReference>
<accession>A0ABQ0IFQ0</accession>
<evidence type="ECO:0000313" key="3">
    <source>
        <dbReference type="Proteomes" id="UP000035021"/>
    </source>
</evidence>
<dbReference type="EMBL" id="BAOQ01000001">
    <property type="protein sequence ID" value="GAC82285.1"/>
    <property type="molecule type" value="Genomic_DNA"/>
</dbReference>
<gene>
    <name evidence="2" type="ORF">GP2_001_01380</name>
</gene>
<reference evidence="2 3" key="1">
    <citation type="submission" date="2013-02" db="EMBL/GenBank/DDBJ databases">
        <title>Whole genome shotgun sequence of Gordonia paraffinivorans NBRC 108238.</title>
        <authorList>
            <person name="Isaki-Nakamura S."/>
            <person name="Hosoyama A."/>
            <person name="Tsuchikane K."/>
            <person name="Ando Y."/>
            <person name="Baba S."/>
            <person name="Ohji S."/>
            <person name="Hamada M."/>
            <person name="Tamura T."/>
            <person name="Yamazoe A."/>
            <person name="Yamazaki S."/>
            <person name="Fujita N."/>
        </authorList>
    </citation>
    <scope>NUCLEOTIDE SEQUENCE [LARGE SCALE GENOMIC DNA]</scope>
    <source>
        <strain evidence="2 3">NBRC 108238</strain>
    </source>
</reference>
<dbReference type="InterPro" id="IPR000415">
    <property type="entry name" value="Nitroreductase-like"/>
</dbReference>
<keyword evidence="3" id="KW-1185">Reference proteome</keyword>
<dbReference type="InterPro" id="IPR012825">
    <property type="entry name" value="BluB"/>
</dbReference>
<protein>
    <submittedName>
        <fullName evidence="2">Oxidoreductase</fullName>
    </submittedName>
</protein>
<dbReference type="InterPro" id="IPR029479">
    <property type="entry name" value="Nitroreductase"/>
</dbReference>
<feature type="domain" description="Nitroreductase" evidence="1">
    <location>
        <begin position="39"/>
        <end position="204"/>
    </location>
</feature>
<sequence length="232" mass="25984">MVWCEGRETTQMSMQTAAGTVDDGTFDTTFVDDLDRLFRWRRDVRRFSREPLPAHLLPEILEAAELSPSVGNSQPWRWVEVQTTTAREVVRDSFIRCNSQALDGYSGERAQLYSSLKLAGLDDAPVHLAVFCDPEPAQGHGLGRQTVPETLEYSVVAAITTMWLAARARGVGVGWVSILDPDEVTAALGVPPRWKLVAYLCIGYPERESDIPELERVGWQSRTDAESRHLIR</sequence>
<name>A0ABQ0IFQ0_9ACTN</name>
<evidence type="ECO:0000313" key="2">
    <source>
        <dbReference type="EMBL" id="GAC82285.1"/>
    </source>
</evidence>
<dbReference type="InterPro" id="IPR050627">
    <property type="entry name" value="Nitroreductase/BluB"/>
</dbReference>
<dbReference type="SUPFAM" id="SSF55469">
    <property type="entry name" value="FMN-dependent nitroreductase-like"/>
    <property type="match status" value="1"/>
</dbReference>
<dbReference type="Gene3D" id="3.40.109.10">
    <property type="entry name" value="NADH Oxidase"/>
    <property type="match status" value="1"/>
</dbReference>
<evidence type="ECO:0000259" key="1">
    <source>
        <dbReference type="Pfam" id="PF00881"/>
    </source>
</evidence>